<dbReference type="Gene3D" id="3.40.50.1240">
    <property type="entry name" value="Phosphoglycerate mutase-like"/>
    <property type="match status" value="1"/>
</dbReference>
<dbReference type="CDD" id="cd07067">
    <property type="entry name" value="HP_PGM_like"/>
    <property type="match status" value="1"/>
</dbReference>
<dbReference type="AlphaFoldDB" id="A0A2Y9BM47"/>
<evidence type="ECO:0000313" key="8">
    <source>
        <dbReference type="Proteomes" id="UP000245845"/>
    </source>
</evidence>
<feature type="binding site" evidence="6">
    <location>
        <begin position="7"/>
        <end position="14"/>
    </location>
    <ligand>
        <name>substrate</name>
    </ligand>
</feature>
<organism evidence="7 8">
    <name type="scientific">Faecalicatena orotica</name>
    <dbReference type="NCBI Taxonomy" id="1544"/>
    <lineage>
        <taxon>Bacteria</taxon>
        <taxon>Bacillati</taxon>
        <taxon>Bacillota</taxon>
        <taxon>Clostridia</taxon>
        <taxon>Lachnospirales</taxon>
        <taxon>Lachnospiraceae</taxon>
        <taxon>Faecalicatena</taxon>
    </lineage>
</organism>
<dbReference type="SUPFAM" id="SSF53254">
    <property type="entry name" value="Phosphoglycerate mutase-like"/>
    <property type="match status" value="1"/>
</dbReference>
<evidence type="ECO:0000256" key="2">
    <source>
        <dbReference type="ARBA" id="ARBA00012028"/>
    </source>
</evidence>
<accession>A0A2Y9BM47</accession>
<evidence type="ECO:0000256" key="1">
    <source>
        <dbReference type="ARBA" id="ARBA00006717"/>
    </source>
</evidence>
<dbReference type="EMBL" id="QGDL01000023">
    <property type="protein sequence ID" value="PWJ19413.1"/>
    <property type="molecule type" value="Genomic_DNA"/>
</dbReference>
<evidence type="ECO:0000256" key="6">
    <source>
        <dbReference type="PIRSR" id="PIRSR613078-2"/>
    </source>
</evidence>
<dbReference type="EC" id="5.4.2.11" evidence="2"/>
<keyword evidence="8" id="KW-1185">Reference proteome</keyword>
<comment type="similarity">
    <text evidence="1">Belongs to the phosphoglycerate mutase family. BPG-dependent PGAM subfamily.</text>
</comment>
<dbReference type="OrthoDB" id="9781415at2"/>
<gene>
    <name evidence="7" type="ORF">A8806_1232</name>
</gene>
<dbReference type="GO" id="GO:0004619">
    <property type="term" value="F:phosphoglycerate mutase activity"/>
    <property type="evidence" value="ECO:0007669"/>
    <property type="project" value="UniProtKB-EC"/>
</dbReference>
<dbReference type="InterPro" id="IPR005952">
    <property type="entry name" value="Phosphogly_mut1"/>
</dbReference>
<dbReference type="Pfam" id="PF00300">
    <property type="entry name" value="His_Phos_1"/>
    <property type="match status" value="1"/>
</dbReference>
<feature type="binding site" evidence="6">
    <location>
        <position position="57"/>
    </location>
    <ligand>
        <name>substrate</name>
    </ligand>
</feature>
<evidence type="ECO:0000256" key="3">
    <source>
        <dbReference type="ARBA" id="ARBA00023152"/>
    </source>
</evidence>
<evidence type="ECO:0000256" key="5">
    <source>
        <dbReference type="PIRSR" id="PIRSR613078-1"/>
    </source>
</evidence>
<keyword evidence="4" id="KW-0413">Isomerase</keyword>
<dbReference type="GO" id="GO:0006096">
    <property type="term" value="P:glycolytic process"/>
    <property type="evidence" value="ECO:0007669"/>
    <property type="project" value="UniProtKB-KW"/>
</dbReference>
<comment type="caution">
    <text evidence="7">The sequence shown here is derived from an EMBL/GenBank/DDBJ whole genome shotgun (WGS) entry which is preliminary data.</text>
</comment>
<feature type="active site" description="Tele-phosphohistidine intermediate" evidence="5">
    <location>
        <position position="8"/>
    </location>
</feature>
<dbReference type="SMART" id="SM00855">
    <property type="entry name" value="PGAM"/>
    <property type="match status" value="1"/>
</dbReference>
<name>A0A2Y9BM47_9FIRM</name>
<dbReference type="PROSITE" id="PS00175">
    <property type="entry name" value="PG_MUTASE"/>
    <property type="match status" value="1"/>
</dbReference>
<dbReference type="PANTHER" id="PTHR11931">
    <property type="entry name" value="PHOSPHOGLYCERATE MUTASE"/>
    <property type="match status" value="1"/>
</dbReference>
<feature type="binding site" evidence="6">
    <location>
        <begin position="81"/>
        <end position="84"/>
    </location>
    <ligand>
        <name>substrate</name>
    </ligand>
</feature>
<proteinExistence type="inferred from homology"/>
<feature type="active site" description="Proton donor/acceptor" evidence="5">
    <location>
        <position position="81"/>
    </location>
</feature>
<evidence type="ECO:0000313" key="7">
    <source>
        <dbReference type="EMBL" id="PWJ19413.1"/>
    </source>
</evidence>
<keyword evidence="3" id="KW-0324">Glycolysis</keyword>
<protein>
    <recommendedName>
        <fullName evidence="2">phosphoglycerate mutase (2,3-diphosphoglycerate-dependent)</fullName>
        <ecNumber evidence="2">5.4.2.11</ecNumber>
    </recommendedName>
</protein>
<reference evidence="7 8" key="1">
    <citation type="submission" date="2018-05" db="EMBL/GenBank/DDBJ databases">
        <title>The Hungate 1000. A catalogue of reference genomes from the rumen microbiome.</title>
        <authorList>
            <person name="Kelly W."/>
        </authorList>
    </citation>
    <scope>NUCLEOTIDE SEQUENCE [LARGE SCALE GENOMIC DNA]</scope>
    <source>
        <strain evidence="7 8">NLAE-zl-C242</strain>
    </source>
</reference>
<dbReference type="InterPro" id="IPR001345">
    <property type="entry name" value="PG/BPGM_mutase_AS"/>
</dbReference>
<dbReference type="InterPro" id="IPR013078">
    <property type="entry name" value="His_Pase_superF_clade-1"/>
</dbReference>
<sequence>MKLYVARHGQTSWNAQNKVCGVTDIGLNKKGIVQAEKLADTVGNYNIDIILSSPLKRAVETSKIIGRKNNIAIQIEDLLVEQNYGIYEGVDRNDLRFLNNKRDFAYRYPEGESMLQVAYRIYGVIDKIKEEQYGKNVLIISHGGVCRIIRTYFKDMTNDEFFNYRLENGTLEEF</sequence>
<dbReference type="RefSeq" id="WP_109733851.1">
    <property type="nucleotide sequence ID" value="NZ_BAAACK010000005.1"/>
</dbReference>
<dbReference type="Proteomes" id="UP000245845">
    <property type="component" value="Unassembled WGS sequence"/>
</dbReference>
<evidence type="ECO:0000256" key="4">
    <source>
        <dbReference type="ARBA" id="ARBA00023235"/>
    </source>
</evidence>
<dbReference type="PIRSF" id="PIRSF000709">
    <property type="entry name" value="6PFK_2-Ptase"/>
    <property type="match status" value="1"/>
</dbReference>
<dbReference type="InterPro" id="IPR029033">
    <property type="entry name" value="His_PPase_superfam"/>
</dbReference>